<dbReference type="InParanoid" id="H2XKF7"/>
<reference evidence="2" key="1">
    <citation type="journal article" date="2002" name="Science">
        <title>The draft genome of Ciona intestinalis: insights into chordate and vertebrate origins.</title>
        <authorList>
            <person name="Dehal P."/>
            <person name="Satou Y."/>
            <person name="Campbell R.K."/>
            <person name="Chapman J."/>
            <person name="Degnan B."/>
            <person name="De Tomaso A."/>
            <person name="Davidson B."/>
            <person name="Di Gregorio A."/>
            <person name="Gelpke M."/>
            <person name="Goodstein D.M."/>
            <person name="Harafuji N."/>
            <person name="Hastings K.E."/>
            <person name="Ho I."/>
            <person name="Hotta K."/>
            <person name="Huang W."/>
            <person name="Kawashima T."/>
            <person name="Lemaire P."/>
            <person name="Martinez D."/>
            <person name="Meinertzhagen I.A."/>
            <person name="Necula S."/>
            <person name="Nonaka M."/>
            <person name="Putnam N."/>
            <person name="Rash S."/>
            <person name="Saiga H."/>
            <person name="Satake M."/>
            <person name="Terry A."/>
            <person name="Yamada L."/>
            <person name="Wang H.G."/>
            <person name="Awazu S."/>
            <person name="Azumi K."/>
            <person name="Boore J."/>
            <person name="Branno M."/>
            <person name="Chin-Bow S."/>
            <person name="DeSantis R."/>
            <person name="Doyle S."/>
            <person name="Francino P."/>
            <person name="Keys D.N."/>
            <person name="Haga S."/>
            <person name="Hayashi H."/>
            <person name="Hino K."/>
            <person name="Imai K.S."/>
            <person name="Inaba K."/>
            <person name="Kano S."/>
            <person name="Kobayashi K."/>
            <person name="Kobayashi M."/>
            <person name="Lee B.I."/>
            <person name="Makabe K.W."/>
            <person name="Manohar C."/>
            <person name="Matassi G."/>
            <person name="Medina M."/>
            <person name="Mochizuki Y."/>
            <person name="Mount S."/>
            <person name="Morishita T."/>
            <person name="Miura S."/>
            <person name="Nakayama A."/>
            <person name="Nishizaka S."/>
            <person name="Nomoto H."/>
            <person name="Ohta F."/>
            <person name="Oishi K."/>
            <person name="Rigoutsos I."/>
            <person name="Sano M."/>
            <person name="Sasaki A."/>
            <person name="Sasakura Y."/>
            <person name="Shoguchi E."/>
            <person name="Shin-i T."/>
            <person name="Spagnuolo A."/>
            <person name="Stainier D."/>
            <person name="Suzuki M.M."/>
            <person name="Tassy O."/>
            <person name="Takatori N."/>
            <person name="Tokuoka M."/>
            <person name="Yagi K."/>
            <person name="Yoshizaki F."/>
            <person name="Wada S."/>
            <person name="Zhang C."/>
            <person name="Hyatt P.D."/>
            <person name="Larimer F."/>
            <person name="Detter C."/>
            <person name="Doggett N."/>
            <person name="Glavina T."/>
            <person name="Hawkins T."/>
            <person name="Richardson P."/>
            <person name="Lucas S."/>
            <person name="Kohara Y."/>
            <person name="Levine M."/>
            <person name="Satoh N."/>
            <person name="Rokhsar D.S."/>
        </authorList>
    </citation>
    <scope>NUCLEOTIDE SEQUENCE [LARGE SCALE GENOMIC DNA]</scope>
</reference>
<protein>
    <submittedName>
        <fullName evidence="1">Uncharacterized protein</fullName>
    </submittedName>
</protein>
<dbReference type="Proteomes" id="UP000008144">
    <property type="component" value="Unassembled WGS sequence"/>
</dbReference>
<accession>H2XKF7</accession>
<evidence type="ECO:0000313" key="2">
    <source>
        <dbReference type="Proteomes" id="UP000008144"/>
    </source>
</evidence>
<evidence type="ECO:0000313" key="1">
    <source>
        <dbReference type="Ensembl" id="ENSCINP00000030139.1"/>
    </source>
</evidence>
<keyword evidence="2" id="KW-1185">Reference proteome</keyword>
<organism evidence="1 2">
    <name type="scientific">Ciona intestinalis</name>
    <name type="common">Transparent sea squirt</name>
    <name type="synonym">Ascidia intestinalis</name>
    <dbReference type="NCBI Taxonomy" id="7719"/>
    <lineage>
        <taxon>Eukaryota</taxon>
        <taxon>Metazoa</taxon>
        <taxon>Chordata</taxon>
        <taxon>Tunicata</taxon>
        <taxon>Ascidiacea</taxon>
        <taxon>Phlebobranchia</taxon>
        <taxon>Cionidae</taxon>
        <taxon>Ciona</taxon>
    </lineage>
</organism>
<reference evidence="1" key="3">
    <citation type="submission" date="2025-09" db="UniProtKB">
        <authorList>
            <consortium name="Ensembl"/>
        </authorList>
    </citation>
    <scope>IDENTIFICATION</scope>
</reference>
<proteinExistence type="predicted"/>
<sequence length="86" mass="9831">MFYLGEDENWYLDRFGILFTNNSRYNNTAVLFDSPRALLRVTAYVTYLSSHGGATTVYNTGVLLHTPCACLQVTSYVTLWVILHNF</sequence>
<reference evidence="1" key="2">
    <citation type="submission" date="2025-08" db="UniProtKB">
        <authorList>
            <consortium name="Ensembl"/>
        </authorList>
    </citation>
    <scope>IDENTIFICATION</scope>
</reference>
<dbReference type="AlphaFoldDB" id="H2XKF7"/>
<name>H2XKF7_CIOIN</name>
<dbReference type="Ensembl" id="ENSCINT00000031478.1">
    <property type="protein sequence ID" value="ENSCINP00000030139.1"/>
    <property type="gene ID" value="ENSCING00000020024.1"/>
</dbReference>
<dbReference type="HOGENOM" id="CLU_2497210_0_0_1"/>